<evidence type="ECO:0000313" key="6">
    <source>
        <dbReference type="Proteomes" id="UP000422569"/>
    </source>
</evidence>
<dbReference type="PANTHER" id="PTHR43004:SF19">
    <property type="entry name" value="BINDING MONOOXYGENASE, PUTATIVE (JCVI)-RELATED"/>
    <property type="match status" value="1"/>
</dbReference>
<dbReference type="PANTHER" id="PTHR43004">
    <property type="entry name" value="TRK SYSTEM POTASSIUM UPTAKE PROTEIN"/>
    <property type="match status" value="1"/>
</dbReference>
<proteinExistence type="predicted"/>
<keyword evidence="6" id="KW-1185">Reference proteome</keyword>
<keyword evidence="5" id="KW-0560">Oxidoreductase</keyword>
<dbReference type="InterPro" id="IPR036188">
    <property type="entry name" value="FAD/NAD-bd_sf"/>
</dbReference>
<keyword evidence="5" id="KW-0503">Monooxygenase</keyword>
<gene>
    <name evidence="5" type="ORF">F7D14_13665</name>
</gene>
<dbReference type="Gene3D" id="3.50.50.60">
    <property type="entry name" value="FAD/NAD(P)-binding domain"/>
    <property type="match status" value="1"/>
</dbReference>
<dbReference type="AlphaFoldDB" id="A0A6B8MEG9"/>
<dbReference type="SUPFAM" id="SSF51905">
    <property type="entry name" value="FAD/NAD(P)-binding domain"/>
    <property type="match status" value="1"/>
</dbReference>
<keyword evidence="2" id="KW-0285">Flavoprotein</keyword>
<dbReference type="InterPro" id="IPR050641">
    <property type="entry name" value="RIFMO-like"/>
</dbReference>
<evidence type="ECO:0000256" key="3">
    <source>
        <dbReference type="ARBA" id="ARBA00022827"/>
    </source>
</evidence>
<evidence type="ECO:0000256" key="1">
    <source>
        <dbReference type="ARBA" id="ARBA00001974"/>
    </source>
</evidence>
<sequence length="547" mass="58540">MQVERTQVLVRGGGYAGLAAAMLLAWRGVACIVAERHAAASRHPKAHGVNRRSMELLRVVPGLESELFAISRAGANEVDVYIAETVAGPRQRTLIRKSDFDGPSISPAQICTAGQDRVEPVFFKHARAQGADIRFSTTLTTFAQDEEGVTATLRDEASNRDYEVRADYMIAADGAHGVTRDALGIEMEGPGVISHSVSILFEADPAKLIPGGGFVLCYLRNPSFSGVFVSCDDPGRGQLNIAIDPDAEPASAYDATRCAAMVRDALGLGAIDVKILDVLFWRKSALIAKRIADRRVFLIGDAAHLMPPVGGLGGQTALQDAADIAWKLAFVLKGHAGPALLDAYQAERLPVAHIALSRQLANYVERLQPARDDVRLRAHEADYLSAAMGYRYRSDAIALDASDDGAETENPLTPSGSPGTRLAHVVLRQNDRLLSSHDFAGRDYTLFVGPRGAAWAEAARRLAGQGEPILAAHLSVDALDEEGRFLEKTGLFDDGALLVRPDGFIAWRSVSLTEDPATQLAAAFAQVRCLPGPVDPARAAQVAEQAS</sequence>
<dbReference type="GO" id="GO:0071949">
    <property type="term" value="F:FAD binding"/>
    <property type="evidence" value="ECO:0007669"/>
    <property type="project" value="InterPro"/>
</dbReference>
<dbReference type="EMBL" id="CP044331">
    <property type="protein sequence ID" value="QGM99703.1"/>
    <property type="molecule type" value="Genomic_DNA"/>
</dbReference>
<dbReference type="NCBIfam" id="NF045577">
    <property type="entry name" value="FAD_mono_MbnF"/>
    <property type="match status" value="1"/>
</dbReference>
<organism evidence="5 6">
    <name type="scientific">Methylocystis parvus</name>
    <dbReference type="NCBI Taxonomy" id="134"/>
    <lineage>
        <taxon>Bacteria</taxon>
        <taxon>Pseudomonadati</taxon>
        <taxon>Pseudomonadota</taxon>
        <taxon>Alphaproteobacteria</taxon>
        <taxon>Hyphomicrobiales</taxon>
        <taxon>Methylocystaceae</taxon>
        <taxon>Methylocystis</taxon>
    </lineage>
</organism>
<dbReference type="InterPro" id="IPR054668">
    <property type="entry name" value="FAD_mono_MbnF"/>
</dbReference>
<dbReference type="PRINTS" id="PR00420">
    <property type="entry name" value="RNGMNOXGNASE"/>
</dbReference>
<dbReference type="Gene3D" id="3.40.30.120">
    <property type="match status" value="1"/>
</dbReference>
<comment type="cofactor">
    <cofactor evidence="1">
        <name>FAD</name>
        <dbReference type="ChEBI" id="CHEBI:57692"/>
    </cofactor>
</comment>
<dbReference type="Pfam" id="PF21274">
    <property type="entry name" value="Rng_hyd_C"/>
    <property type="match status" value="1"/>
</dbReference>
<dbReference type="InterPro" id="IPR002938">
    <property type="entry name" value="FAD-bd"/>
</dbReference>
<evidence type="ECO:0000256" key="2">
    <source>
        <dbReference type="ARBA" id="ARBA00022630"/>
    </source>
</evidence>
<dbReference type="KEGG" id="mpar:F7D14_13665"/>
<name>A0A6B8MEG9_9HYPH</name>
<keyword evidence="3" id="KW-0274">FAD</keyword>
<reference evidence="5 6" key="1">
    <citation type="submission" date="2019-09" db="EMBL/GenBank/DDBJ databases">
        <title>Isolation and complete genome sequencing of Methylocystis species.</title>
        <authorList>
            <person name="Rumah B.L."/>
            <person name="Stead C.E."/>
            <person name="Stevens B.C."/>
            <person name="Minton N.P."/>
            <person name="Grosse-Honebrink A."/>
            <person name="Zhang Y."/>
        </authorList>
    </citation>
    <scope>NUCLEOTIDE SEQUENCE [LARGE SCALE GENOMIC DNA]</scope>
    <source>
        <strain evidence="5 6">BRCS2</strain>
    </source>
</reference>
<evidence type="ECO:0000259" key="4">
    <source>
        <dbReference type="Pfam" id="PF01494"/>
    </source>
</evidence>
<evidence type="ECO:0000313" key="5">
    <source>
        <dbReference type="EMBL" id="QGM99703.1"/>
    </source>
</evidence>
<protein>
    <submittedName>
        <fullName evidence="5">Monooxygenase</fullName>
    </submittedName>
</protein>
<feature type="domain" description="FAD-binding" evidence="4">
    <location>
        <begin position="5"/>
        <end position="356"/>
    </location>
</feature>
<dbReference type="Pfam" id="PF01494">
    <property type="entry name" value="FAD_binding_3"/>
    <property type="match status" value="1"/>
</dbReference>
<dbReference type="GO" id="GO:0016709">
    <property type="term" value="F:oxidoreductase activity, acting on paired donors, with incorporation or reduction of molecular oxygen, NAD(P)H as one donor, and incorporation of one atom of oxygen"/>
    <property type="evidence" value="ECO:0007669"/>
    <property type="project" value="UniProtKB-ARBA"/>
</dbReference>
<dbReference type="Proteomes" id="UP000422569">
    <property type="component" value="Chromosome"/>
</dbReference>
<accession>A0A6B8MEG9</accession>
<dbReference type="Gene3D" id="3.30.9.10">
    <property type="entry name" value="D-Amino Acid Oxidase, subunit A, domain 2"/>
    <property type="match status" value="1"/>
</dbReference>